<dbReference type="Proteomes" id="UP000243524">
    <property type="component" value="Unassembled WGS sequence"/>
</dbReference>
<keyword evidence="6" id="KW-1185">Reference proteome</keyword>
<feature type="domain" description="DUF3048" evidence="3">
    <location>
        <begin position="67"/>
        <end position="208"/>
    </location>
</feature>
<keyword evidence="2" id="KW-0732">Signal</keyword>
<feature type="signal peptide" evidence="2">
    <location>
        <begin position="1"/>
        <end position="20"/>
    </location>
</feature>
<evidence type="ECO:0000313" key="6">
    <source>
        <dbReference type="Proteomes" id="UP000243524"/>
    </source>
</evidence>
<protein>
    <submittedName>
        <fullName evidence="5">DUF3048 domain-containing protein</fullName>
    </submittedName>
</protein>
<sequence>MRKWLLFVVIISLVALIACSDDTATEDEVEEPEEETEETEEAEETDETSDETETEEEPQEPEFTYPLTGEEAEQEVTNRAIAVQINNHSKARPQTGLIHADMVYEFLAEGPITRLVGIFHSTIPEMVGPVRSARYYYMDTAKAHDAIYVYHGAANFIEEDLRNGYVDNLNGMYYDNDQFLFKRESFRQAPHNSYTFLENVYDMASRNNIETEREYESYGFYNESELGSISGDTANRVNVRYFSEEQVTYEYDENEGAYTRYSDGQMSRDLNTEEPIQVENILIFETGHQVIDDVGRREVDLTSGGNGYLIQQGVVKEVEWRNVDGLMKPFTDGTEAKLVPGQTWINVIPGSPGLTESVTIEE</sequence>
<dbReference type="PROSITE" id="PS51257">
    <property type="entry name" value="PROKAR_LIPOPROTEIN"/>
    <property type="match status" value="1"/>
</dbReference>
<evidence type="ECO:0000259" key="3">
    <source>
        <dbReference type="Pfam" id="PF11258"/>
    </source>
</evidence>
<evidence type="ECO:0000256" key="1">
    <source>
        <dbReference type="SAM" id="MobiDB-lite"/>
    </source>
</evidence>
<feature type="domain" description="DUF3048" evidence="4">
    <location>
        <begin position="237"/>
        <end position="345"/>
    </location>
</feature>
<evidence type="ECO:0000256" key="2">
    <source>
        <dbReference type="SAM" id="SignalP"/>
    </source>
</evidence>
<proteinExistence type="predicted"/>
<dbReference type="RefSeq" id="WP_101332434.1">
    <property type="nucleotide sequence ID" value="NZ_PJNH01000004.1"/>
</dbReference>
<dbReference type="Pfam" id="PF11258">
    <property type="entry name" value="DUF3048"/>
    <property type="match status" value="1"/>
</dbReference>
<dbReference type="Gene3D" id="3.50.90.10">
    <property type="entry name" value="YerB-like"/>
    <property type="match status" value="1"/>
</dbReference>
<organism evidence="5 6">
    <name type="scientific">Halalkalibacillus sediminis</name>
    <dbReference type="NCBI Taxonomy" id="2018042"/>
    <lineage>
        <taxon>Bacteria</taxon>
        <taxon>Bacillati</taxon>
        <taxon>Bacillota</taxon>
        <taxon>Bacilli</taxon>
        <taxon>Bacillales</taxon>
        <taxon>Bacillaceae</taxon>
        <taxon>Halalkalibacillus</taxon>
    </lineage>
</organism>
<feature type="compositionally biased region" description="Acidic residues" evidence="1">
    <location>
        <begin position="23"/>
        <end position="60"/>
    </location>
</feature>
<dbReference type="Pfam" id="PF17479">
    <property type="entry name" value="DUF3048_C"/>
    <property type="match status" value="1"/>
</dbReference>
<gene>
    <name evidence="5" type="ORF">CEY16_12760</name>
</gene>
<dbReference type="InterPro" id="IPR021416">
    <property type="entry name" value="DUF3048_N"/>
</dbReference>
<accession>A0A2I0QQS3</accession>
<dbReference type="AlphaFoldDB" id="A0A2I0QQS3"/>
<feature type="chain" id="PRO_5039100192" evidence="2">
    <location>
        <begin position="21"/>
        <end position="362"/>
    </location>
</feature>
<feature type="region of interest" description="Disordered" evidence="1">
    <location>
        <begin position="22"/>
        <end position="66"/>
    </location>
</feature>
<dbReference type="InterPro" id="IPR023158">
    <property type="entry name" value="YerB-like_sf"/>
</dbReference>
<dbReference type="InterPro" id="IPR035328">
    <property type="entry name" value="DUF3048_C"/>
</dbReference>
<comment type="caution">
    <text evidence="5">The sequence shown here is derived from an EMBL/GenBank/DDBJ whole genome shotgun (WGS) entry which is preliminary data.</text>
</comment>
<evidence type="ECO:0000259" key="4">
    <source>
        <dbReference type="Pfam" id="PF17479"/>
    </source>
</evidence>
<dbReference type="EMBL" id="PJNH01000004">
    <property type="protein sequence ID" value="PKR76684.1"/>
    <property type="molecule type" value="Genomic_DNA"/>
</dbReference>
<dbReference type="OrthoDB" id="9779102at2"/>
<evidence type="ECO:0000313" key="5">
    <source>
        <dbReference type="EMBL" id="PKR76684.1"/>
    </source>
</evidence>
<name>A0A2I0QQS3_9BACI</name>
<reference evidence="5 6" key="1">
    <citation type="submission" date="2017-06" db="EMBL/GenBank/DDBJ databases">
        <title>the draft geome sequence of Illustriluteabacillus marina B3227.</title>
        <authorList>
            <person name="He R.-H."/>
            <person name="Du Z.-J."/>
        </authorList>
    </citation>
    <scope>NUCLEOTIDE SEQUENCE [LARGE SCALE GENOMIC DNA]</scope>
    <source>
        <strain evidence="5 6">B3227</strain>
    </source>
</reference>
<dbReference type="SUPFAM" id="SSF159774">
    <property type="entry name" value="YerB-like"/>
    <property type="match status" value="1"/>
</dbReference>